<evidence type="ECO:0000256" key="14">
    <source>
        <dbReference type="SAM" id="MobiDB-lite"/>
    </source>
</evidence>
<name>A0A8J8P6N6_HALGN</name>
<sequence>MNINIQVDKSIFSSSPTGGGGGAIHPGNGGNGQGTQQNGGGSQLRGNIPSILGGASNQSQGGFMHHSGQSLNSPMQRTPQNNSEGGGTITTFTQQHNRLQNGVASQGTSNNLTVPPAVMGPQQIGHHYSSNGLAPIPSLHSQRSGGNLTNSQNGDSGGAEQISVNVTITKMGNNVIQSRVDISKSPIYDQSHQGAAQDGMQSISAEHSQSIQLDEYGQPVSLAIRALGASCGESPPLLHQNNNVNSSRERSLSINNYGGSGGGDSSSKQQHTQESEARRREKEEHEAREMEKFNKFEKRALFIFSNRWYPRQLLIRLVRSQLYDQFMILSIFGNSVCLALTDYTDDNNLTQWNQNLNTVDQIFTVIYTLEACMKILAFGFVIHQRSYLRDPWNVLDFIVVVIGMISLIPAVPNLKSLRTMRVLRPLRSINAVPSMKRLVKTLLMSLPQMGYLVSFLLFFIFIMAILGMQLFIRDLWNRCRTTPEPYFDAFLNQTVWPIDENQIRLCGGIYECQSGTYCGSLLQYKIPLEQDQFWEWSFIQYGYFHFDNIGVSILSIFRVITLEGWTPVMYNYLDASGFIAGIYFPVLVIIGSFFLLNLFLAVIMETFSEMSTKTIQNEQKMAAMKKIQDNLEQQRLKAKEDKVKDMINTTKKKLQIKKGFGGLGDVGSMMLILKAQNSPRVEEKKEEEQDKAPQQQQEGQEIDAMLAELETEGKGSQKGIRKNILKSKFNHPELNNNTAPRKAVIDEEDEDDDDGESVDLDAQLESPAKDYKKEQKMEVPKIIINDGAGDALSPFNSTRSVGAEQKSILQILIFMKSKLRDFCENNWFTLFINLAIVINTFILAYDQYPIDDDLQNRLDIINLVFSAIFFVELLVKLVGLGPRRYVNDSYNIFDAFVVSISIIDVAISYSMPGDEGNSGKGAISAFRAFRLMRVFKLAKSWKTLHQLLTTIMKSLKDISSFSVLLFLLMFIYTLLGMEAFAQTGSGSTSGLNLLSDIPPRSNFNNFFTGLIVIFTVLTGENWDQTMFQFANQAGYIAIFFFISLIIIGQMIFLNLFLAILLENFDDDEEEEEDSGFATIYEKMNNVQGKIKMYAQRSLDWLTTRFDKKIHPNGPPKKLIITEGPLEQAGNQTGPLDLVGGNDSQVLKLNTKGLVQVRIEPENVDDQESISMPPFSIDDGSSIGGPTNQYPKMASNLEVIEEINEDKSPNVYGGRPQKYNGKNSLVQFSGVGKVNGNRNVGLPESQQQTTLQDKYGGQSSHAGGLVMDNYSEVLQDADSQNGTKTGYFLGLGGRSPRGIEFENSPEIMGGAAQFLKRGRTMGESKSKFAESFNNQAPLHPAISSKMESVADQQSVSAAASPSKLGRSVRSKSHNVAIEIHTRLIKPPHKITPEVQSIQLDGYSLLFMSSTNPFRLFIAKIVKSQNFETFILCLIAISSVLLALDNPLNDPESTLARFLRYTDIILTIFFLSESVFKIITYGFVLHSKSAYLRNGWNVIDFIVVIVSIISLAITSSKLKIVKILRLLRVLRPLRVISRNKGLRVGIQALFMAIPSLVNVLIVSCLFYLIFGIIGVNYFKGTFFQCSFDPSMTYAGDYSVDVIVTKHDCLNYGGAWVNADQNFDNVPQAMSTLFQLSTTEGWIDIMNRGVDSVNIDYQPIINENIAWSFFFIAFIILGNFLILNLFAGVVVSTFNKEKEILGKSDRLAPKQKLWLDLKKQCMNISPKVVLDETDSKVRKLLRNLVQSQKYDIFILVCTILNTTVLTINWYSQPVQVDDILDYINYGFAIIFAFESIFKMIALGFAAFFRDVNCLFDFLIVCSSMISTALSFSFNVDFGASTTFIRAIRIVRIFKYTKSSRQIKVIFETLYVTIPALTNIGGLLLLFLYIYSVLGVFLFAQVRLQDNLDIHANFQSFGLAFLTLLRCSTGEGWDYIMADTVRQRSITFQCSEDDFDFGEYVANGFQTNGCGSAAGLVFFMTYFLFVPLIFLNLFIAIILEGFEQTNAKVQSIIQEDDLEKFRECWSRYDKNGTGYIKITDFANFMMQLGEPLGWDEAVYGGNQKLQDEFMEELNISTYNLFSQFLFWDVIEGLSKVYMIKMDLGGKLIQSSKMNETDQDLYKTHESEDDEENNTSRKDTANIDPEEKLRLRLELEFENIDDNMQEVMDVEEIKDKEKRLRKSYIESRDLTYTSAHIKAARRIMQGLKILRAQKLERLNNSKLAGGDSANDLSGHQTSRFKEEQKTQGQASENISGVLREFEEMDKQEESRHQQQTQIATNKITPQPQKQLERKKNTY</sequence>
<feature type="transmembrane region" description="Helical" evidence="15">
    <location>
        <begin position="1462"/>
        <end position="1482"/>
    </location>
</feature>
<feature type="transmembrane region" description="Helical" evidence="15">
    <location>
        <begin position="1811"/>
        <end position="1830"/>
    </location>
</feature>
<feature type="compositionally biased region" description="Basic and acidic residues" evidence="14">
    <location>
        <begin position="680"/>
        <end position="691"/>
    </location>
</feature>
<feature type="transmembrane region" description="Helical" evidence="15">
    <location>
        <begin position="825"/>
        <end position="845"/>
    </location>
</feature>
<keyword evidence="3 15" id="KW-0812">Transmembrane</keyword>
<evidence type="ECO:0000256" key="13">
    <source>
        <dbReference type="SAM" id="Coils"/>
    </source>
</evidence>
<keyword evidence="7" id="KW-0406">Ion transport</keyword>
<dbReference type="SUPFAM" id="SSF81324">
    <property type="entry name" value="Voltage-gated potassium channels"/>
    <property type="match status" value="4"/>
</dbReference>
<keyword evidence="11" id="KW-0479">Metal-binding</keyword>
<dbReference type="FunFam" id="1.20.120.350:FF:000009">
    <property type="entry name" value="Voltage-dependent T-type calcium channel subunit alpha"/>
    <property type="match status" value="1"/>
</dbReference>
<feature type="compositionally biased region" description="Acidic residues" evidence="14">
    <location>
        <begin position="746"/>
        <end position="759"/>
    </location>
</feature>
<feature type="transmembrane region" description="Helical" evidence="15">
    <location>
        <begin position="1876"/>
        <end position="1896"/>
    </location>
</feature>
<feature type="transmembrane region" description="Helical" evidence="15">
    <location>
        <begin position="860"/>
        <end position="878"/>
    </location>
</feature>
<feature type="region of interest" description="Disordered" evidence="14">
    <location>
        <begin position="2217"/>
        <end position="2293"/>
    </location>
</feature>
<evidence type="ECO:0000256" key="5">
    <source>
        <dbReference type="ARBA" id="ARBA00022882"/>
    </source>
</evidence>
<dbReference type="Gene3D" id="1.10.238.10">
    <property type="entry name" value="EF-hand"/>
    <property type="match status" value="1"/>
</dbReference>
<reference evidence="17" key="1">
    <citation type="submission" date="2019-06" db="EMBL/GenBank/DDBJ databases">
        <authorList>
            <person name="Zheng W."/>
        </authorList>
    </citation>
    <scope>NUCLEOTIDE SEQUENCE</scope>
    <source>
        <strain evidence="17">QDHG01</strain>
    </source>
</reference>
<keyword evidence="6 15" id="KW-1133">Transmembrane helix</keyword>
<feature type="compositionally biased region" description="Polar residues" evidence="14">
    <location>
        <begin position="239"/>
        <end position="257"/>
    </location>
</feature>
<evidence type="ECO:0000313" key="17">
    <source>
        <dbReference type="EMBL" id="TNV87913.1"/>
    </source>
</evidence>
<comment type="caution">
    <text evidence="17">The sequence shown here is derived from an EMBL/GenBank/DDBJ whole genome shotgun (WGS) entry which is preliminary data.</text>
</comment>
<evidence type="ECO:0000256" key="8">
    <source>
        <dbReference type="ARBA" id="ARBA00023136"/>
    </source>
</evidence>
<keyword evidence="11 12" id="KW-0106">Calcium</keyword>
<feature type="transmembrane region" description="Helical" evidence="15">
    <location>
        <begin position="449"/>
        <end position="472"/>
    </location>
</feature>
<feature type="transmembrane region" description="Helical" evidence="15">
    <location>
        <begin position="1003"/>
        <end position="1022"/>
    </location>
</feature>
<keyword evidence="4" id="KW-0677">Repeat</keyword>
<feature type="region of interest" description="Disordered" evidence="14">
    <location>
        <begin position="726"/>
        <end position="769"/>
    </location>
</feature>
<feature type="binding site" evidence="11">
    <location>
        <position position="1637"/>
    </location>
    <ligand>
        <name>Ca(2+)</name>
        <dbReference type="ChEBI" id="CHEBI:29108"/>
    </ligand>
</feature>
<dbReference type="InterPro" id="IPR002048">
    <property type="entry name" value="EF_hand_dom"/>
</dbReference>
<dbReference type="EMBL" id="RRYP01000151">
    <property type="protein sequence ID" value="TNV87913.1"/>
    <property type="molecule type" value="Genomic_DNA"/>
</dbReference>
<dbReference type="PRINTS" id="PR00167">
    <property type="entry name" value="CACHANNEL"/>
</dbReference>
<dbReference type="GO" id="GO:0005245">
    <property type="term" value="F:voltage-gated calcium channel activity"/>
    <property type="evidence" value="ECO:0007669"/>
    <property type="project" value="InterPro"/>
</dbReference>
<feature type="transmembrane region" description="Helical" evidence="15">
    <location>
        <begin position="580"/>
        <end position="603"/>
    </location>
</feature>
<keyword evidence="13" id="KW-0175">Coiled coil</keyword>
<feature type="compositionally biased region" description="Gly residues" evidence="14">
    <location>
        <begin position="17"/>
        <end position="43"/>
    </location>
</feature>
<keyword evidence="18" id="KW-1185">Reference proteome</keyword>
<keyword evidence="8 15" id="KW-0472">Membrane</keyword>
<evidence type="ECO:0000256" key="9">
    <source>
        <dbReference type="ARBA" id="ARBA00023180"/>
    </source>
</evidence>
<keyword evidence="12" id="KW-0107">Calcium channel</keyword>
<keyword evidence="9" id="KW-0325">Glycoprotein</keyword>
<evidence type="ECO:0000313" key="18">
    <source>
        <dbReference type="Proteomes" id="UP000785679"/>
    </source>
</evidence>
<feature type="compositionally biased region" description="Basic and acidic residues" evidence="14">
    <location>
        <begin position="2129"/>
        <end position="2138"/>
    </location>
</feature>
<evidence type="ECO:0000256" key="15">
    <source>
        <dbReference type="SAM" id="Phobius"/>
    </source>
</evidence>
<evidence type="ECO:0000256" key="1">
    <source>
        <dbReference type="ARBA" id="ARBA00004141"/>
    </source>
</evidence>
<feature type="compositionally biased region" description="Basic and acidic residues" evidence="14">
    <location>
        <begin position="271"/>
        <end position="289"/>
    </location>
</feature>
<feature type="region of interest" description="Disordered" evidence="14">
    <location>
        <begin position="2114"/>
        <end position="2138"/>
    </location>
</feature>
<dbReference type="InterPro" id="IPR043203">
    <property type="entry name" value="VGCC_Ca_Na"/>
</dbReference>
<feature type="transmembrane region" description="Helical" evidence="15">
    <location>
        <begin position="1494"/>
        <end position="1513"/>
    </location>
</feature>
<evidence type="ECO:0000259" key="16">
    <source>
        <dbReference type="PROSITE" id="PS50222"/>
    </source>
</evidence>
<proteinExistence type="inferred from homology"/>
<feature type="transmembrane region" description="Helical" evidence="15">
    <location>
        <begin position="1779"/>
        <end position="1804"/>
    </location>
</feature>
<evidence type="ECO:0000256" key="7">
    <source>
        <dbReference type="ARBA" id="ARBA00023065"/>
    </source>
</evidence>
<dbReference type="PANTHER" id="PTHR10037">
    <property type="entry name" value="VOLTAGE-GATED CATION CHANNEL CALCIUM AND SODIUM"/>
    <property type="match status" value="1"/>
</dbReference>
<feature type="transmembrane region" description="Helical" evidence="15">
    <location>
        <begin position="1425"/>
        <end position="1442"/>
    </location>
</feature>
<dbReference type="SUPFAM" id="SSF47473">
    <property type="entry name" value="EF-hand"/>
    <property type="match status" value="1"/>
</dbReference>
<feature type="compositionally biased region" description="Polar residues" evidence="14">
    <location>
        <begin position="1"/>
        <end position="16"/>
    </location>
</feature>
<accession>A0A8J8P6N6</accession>
<feature type="transmembrane region" description="Helical" evidence="15">
    <location>
        <begin position="1972"/>
        <end position="1995"/>
    </location>
</feature>
<dbReference type="FunFam" id="1.20.120.350:FF:000095">
    <property type="entry name" value="Voltage-gated Ca2+ channel, alpha subunit"/>
    <property type="match status" value="1"/>
</dbReference>
<feature type="transmembrane region" description="Helical" evidence="15">
    <location>
        <begin position="1662"/>
        <end position="1691"/>
    </location>
</feature>
<feature type="binding site" evidence="11">
    <location>
        <position position="563"/>
    </location>
    <ligand>
        <name>Ca(2+)</name>
        <dbReference type="ChEBI" id="CHEBI:29108"/>
    </ligand>
</feature>
<feature type="transmembrane region" description="Helical" evidence="15">
    <location>
        <begin position="394"/>
        <end position="411"/>
    </location>
</feature>
<feature type="transmembrane region" description="Helical" evidence="15">
    <location>
        <begin position="958"/>
        <end position="983"/>
    </location>
</feature>
<dbReference type="PROSITE" id="PS50222">
    <property type="entry name" value="EF_HAND_2"/>
    <property type="match status" value="1"/>
</dbReference>
<dbReference type="Proteomes" id="UP000785679">
    <property type="component" value="Unassembled WGS sequence"/>
</dbReference>
<feature type="transmembrane region" description="Helical" evidence="15">
    <location>
        <begin position="1546"/>
        <end position="1571"/>
    </location>
</feature>
<dbReference type="InterPro" id="IPR011992">
    <property type="entry name" value="EF-hand-dom_pair"/>
</dbReference>
<feature type="transmembrane region" description="Helical" evidence="15">
    <location>
        <begin position="1749"/>
        <end position="1767"/>
    </location>
</feature>
<keyword evidence="5 12" id="KW-0851">Voltage-gated channel</keyword>
<evidence type="ECO:0000256" key="2">
    <source>
        <dbReference type="ARBA" id="ARBA00022448"/>
    </source>
</evidence>
<feature type="binding site" evidence="11">
    <location>
        <position position="1020"/>
    </location>
    <ligand>
        <name>Ca(2+)</name>
        <dbReference type="ChEBI" id="CHEBI:29108"/>
    </ligand>
</feature>
<dbReference type="GO" id="GO:0001518">
    <property type="term" value="C:voltage-gated sodium channel complex"/>
    <property type="evidence" value="ECO:0007669"/>
    <property type="project" value="TreeGrafter"/>
</dbReference>
<feature type="region of interest" description="Disordered" evidence="14">
    <location>
        <begin position="119"/>
        <end position="159"/>
    </location>
</feature>
<dbReference type="Gene3D" id="1.10.287.70">
    <property type="match status" value="4"/>
</dbReference>
<feature type="compositionally biased region" description="Polar residues" evidence="14">
    <location>
        <begin position="55"/>
        <end position="87"/>
    </location>
</feature>
<dbReference type="Pfam" id="PF00520">
    <property type="entry name" value="Ion_trans"/>
    <property type="match status" value="4"/>
</dbReference>
<feature type="transmembrane region" description="Helical" evidence="15">
    <location>
        <begin position="1034"/>
        <end position="1061"/>
    </location>
</feature>
<evidence type="ECO:0000256" key="11">
    <source>
        <dbReference type="PIRSR" id="PIRSR602077-1"/>
    </source>
</evidence>
<feature type="region of interest" description="Disordered" evidence="14">
    <location>
        <begin position="1"/>
        <end position="87"/>
    </location>
</feature>
<dbReference type="FunFam" id="1.10.287.70:FF:000117">
    <property type="entry name" value="Voltage-gated Ca2+ channel, alpha subunit"/>
    <property type="match status" value="1"/>
</dbReference>
<dbReference type="OrthoDB" id="193091at2759"/>
<dbReference type="GO" id="GO:0005509">
    <property type="term" value="F:calcium ion binding"/>
    <property type="evidence" value="ECO:0007669"/>
    <property type="project" value="InterPro"/>
</dbReference>
<comment type="subcellular location">
    <subcellularLocation>
        <location evidence="1 12">Membrane</location>
        <topology evidence="1 12">Multi-pass membrane protein</topology>
    </subcellularLocation>
</comment>
<dbReference type="InterPro" id="IPR002077">
    <property type="entry name" value="VDCCAlpha1"/>
</dbReference>
<feature type="region of interest" description="Disordered" evidence="14">
    <location>
        <begin position="678"/>
        <end position="699"/>
    </location>
</feature>
<feature type="transmembrane region" description="Helical" evidence="15">
    <location>
        <begin position="361"/>
        <end position="382"/>
    </location>
</feature>
<feature type="compositionally biased region" description="Polar residues" evidence="14">
    <location>
        <begin position="2268"/>
        <end position="2284"/>
    </location>
</feature>
<evidence type="ECO:0000256" key="12">
    <source>
        <dbReference type="RuleBase" id="RU003808"/>
    </source>
</evidence>
<dbReference type="FunFam" id="1.20.120.350:FF:000068">
    <property type="entry name" value="Sodium channel protein"/>
    <property type="match status" value="1"/>
</dbReference>
<dbReference type="GO" id="GO:0005248">
    <property type="term" value="F:voltage-gated sodium channel activity"/>
    <property type="evidence" value="ECO:0007669"/>
    <property type="project" value="TreeGrafter"/>
</dbReference>
<organism evidence="17 18">
    <name type="scientific">Halteria grandinella</name>
    <dbReference type="NCBI Taxonomy" id="5974"/>
    <lineage>
        <taxon>Eukaryota</taxon>
        <taxon>Sar</taxon>
        <taxon>Alveolata</taxon>
        <taxon>Ciliophora</taxon>
        <taxon>Intramacronucleata</taxon>
        <taxon>Spirotrichea</taxon>
        <taxon>Stichotrichia</taxon>
        <taxon>Sporadotrichida</taxon>
        <taxon>Halteriidae</taxon>
        <taxon>Halteria</taxon>
    </lineage>
</organism>
<dbReference type="InterPro" id="IPR005821">
    <property type="entry name" value="Ion_trans_dom"/>
</dbReference>
<dbReference type="PANTHER" id="PTHR10037:SF62">
    <property type="entry name" value="SODIUM CHANNEL PROTEIN 60E"/>
    <property type="match status" value="1"/>
</dbReference>
<keyword evidence="2" id="KW-0813">Transport</keyword>
<dbReference type="Gene3D" id="1.20.120.350">
    <property type="entry name" value="Voltage-gated potassium channels. Chain C"/>
    <property type="match status" value="4"/>
</dbReference>
<dbReference type="GO" id="GO:0005891">
    <property type="term" value="C:voltage-gated calcium channel complex"/>
    <property type="evidence" value="ECO:0007669"/>
    <property type="project" value="InterPro"/>
</dbReference>
<protein>
    <recommendedName>
        <fullName evidence="16">EF-hand domain-containing protein</fullName>
    </recommendedName>
</protein>
<evidence type="ECO:0000256" key="10">
    <source>
        <dbReference type="ARBA" id="ARBA00023303"/>
    </source>
</evidence>
<feature type="compositionally biased region" description="Polar residues" evidence="14">
    <location>
        <begin position="139"/>
        <end position="154"/>
    </location>
</feature>
<evidence type="ECO:0000256" key="3">
    <source>
        <dbReference type="ARBA" id="ARBA00022692"/>
    </source>
</evidence>
<feature type="region of interest" description="Disordered" evidence="14">
    <location>
        <begin position="189"/>
        <end position="209"/>
    </location>
</feature>
<feature type="coiled-coil region" evidence="13">
    <location>
        <begin position="617"/>
        <end position="644"/>
    </location>
</feature>
<comment type="similarity">
    <text evidence="12">Belongs to the calcium channel alpha-1 subunit (TC 1.A.1.11) family.</text>
</comment>
<evidence type="ECO:0000256" key="4">
    <source>
        <dbReference type="ARBA" id="ARBA00022737"/>
    </source>
</evidence>
<keyword evidence="12" id="KW-0109">Calcium transport</keyword>
<feature type="domain" description="EF-hand" evidence="16">
    <location>
        <begin position="2012"/>
        <end position="2047"/>
    </location>
</feature>
<gene>
    <name evidence="17" type="ORF">FGO68_gene12715</name>
</gene>
<keyword evidence="10" id="KW-0407">Ion channel</keyword>
<feature type="region of interest" description="Disordered" evidence="14">
    <location>
        <begin position="234"/>
        <end position="289"/>
    </location>
</feature>
<dbReference type="InterPro" id="IPR027359">
    <property type="entry name" value="Volt_channel_dom_sf"/>
</dbReference>
<evidence type="ECO:0000256" key="6">
    <source>
        <dbReference type="ARBA" id="ARBA00022989"/>
    </source>
</evidence>